<accession>A0AAD5J6C7</accession>
<gene>
    <name evidence="6" type="ORF">LWI28_022721</name>
</gene>
<dbReference type="AlphaFoldDB" id="A0AAD5J6C7"/>
<evidence type="ECO:0000256" key="1">
    <source>
        <dbReference type="ARBA" id="ARBA00022614"/>
    </source>
</evidence>
<dbReference type="Pfam" id="PF23559">
    <property type="entry name" value="WHD_DRP"/>
    <property type="match status" value="1"/>
</dbReference>
<keyword evidence="2" id="KW-0677">Repeat</keyword>
<dbReference type="GO" id="GO:0005524">
    <property type="term" value="F:ATP binding"/>
    <property type="evidence" value="ECO:0007669"/>
    <property type="project" value="UniProtKB-KW"/>
</dbReference>
<dbReference type="Gene3D" id="1.10.10.10">
    <property type="entry name" value="Winged helix-like DNA-binding domain superfamily/Winged helix DNA-binding domain"/>
    <property type="match status" value="1"/>
</dbReference>
<evidence type="ECO:0000256" key="3">
    <source>
        <dbReference type="ARBA" id="ARBA00022741"/>
    </source>
</evidence>
<dbReference type="InterPro" id="IPR027417">
    <property type="entry name" value="P-loop_NTPase"/>
</dbReference>
<dbReference type="InterPro" id="IPR042197">
    <property type="entry name" value="Apaf_helical"/>
</dbReference>
<keyword evidence="3" id="KW-0547">Nucleotide-binding</keyword>
<dbReference type="PANTHER" id="PTHR33463:SF202">
    <property type="entry name" value="NB-ARC DOMAIN-CONTAINING PROTEIN"/>
    <property type="match status" value="1"/>
</dbReference>
<dbReference type="GO" id="GO:0043531">
    <property type="term" value="F:ADP binding"/>
    <property type="evidence" value="ECO:0007669"/>
    <property type="project" value="InterPro"/>
</dbReference>
<dbReference type="Proteomes" id="UP001064489">
    <property type="component" value="Chromosome 3"/>
</dbReference>
<evidence type="ECO:0000313" key="6">
    <source>
        <dbReference type="EMBL" id="KAI9186955.1"/>
    </source>
</evidence>
<organism evidence="6 7">
    <name type="scientific">Acer negundo</name>
    <name type="common">Box elder</name>
    <dbReference type="NCBI Taxonomy" id="4023"/>
    <lineage>
        <taxon>Eukaryota</taxon>
        <taxon>Viridiplantae</taxon>
        <taxon>Streptophyta</taxon>
        <taxon>Embryophyta</taxon>
        <taxon>Tracheophyta</taxon>
        <taxon>Spermatophyta</taxon>
        <taxon>Magnoliopsida</taxon>
        <taxon>eudicotyledons</taxon>
        <taxon>Gunneridae</taxon>
        <taxon>Pentapetalae</taxon>
        <taxon>rosids</taxon>
        <taxon>malvids</taxon>
        <taxon>Sapindales</taxon>
        <taxon>Sapindaceae</taxon>
        <taxon>Hippocastanoideae</taxon>
        <taxon>Acereae</taxon>
        <taxon>Acer</taxon>
    </lineage>
</organism>
<keyword evidence="4" id="KW-0611">Plant defense</keyword>
<feature type="domain" description="Disease resistance protein winged helix" evidence="5">
    <location>
        <begin position="114"/>
        <end position="171"/>
    </location>
</feature>
<dbReference type="Gene3D" id="1.10.8.430">
    <property type="entry name" value="Helical domain of apoptotic protease-activating factors"/>
    <property type="match status" value="1"/>
</dbReference>
<dbReference type="InterPro" id="IPR036388">
    <property type="entry name" value="WH-like_DNA-bd_sf"/>
</dbReference>
<keyword evidence="7" id="KW-1185">Reference proteome</keyword>
<comment type="caution">
    <text evidence="6">The sequence shown here is derived from an EMBL/GenBank/DDBJ whole genome shotgun (WGS) entry which is preliminary data.</text>
</comment>
<dbReference type="FunFam" id="1.10.8.430:FF:000003">
    <property type="entry name" value="Probable disease resistance protein At5g66910"/>
    <property type="match status" value="1"/>
</dbReference>
<dbReference type="GO" id="GO:0006952">
    <property type="term" value="P:defense response"/>
    <property type="evidence" value="ECO:0007669"/>
    <property type="project" value="UniProtKB-KW"/>
</dbReference>
<evidence type="ECO:0000256" key="4">
    <source>
        <dbReference type="ARBA" id="ARBA00022821"/>
    </source>
</evidence>
<sequence length="175" mass="19966">MKTDKEVKVEVLNDEESWKLFTVNAGKVATSEHIEPIARFVARECSGLPLATTIVGSIMRGKTMIELWKDALNGLRRSVPNIRGIENKVYKPLKWSYDSLQGKNIKPCFLYCCLYPKDFSIDVSELVNCWLGEGLIEQQQNYEDSYNRGITLIENLKDSCLLEHGAKEGTVKWMM</sequence>
<name>A0AAD5J6C7_ACENE</name>
<dbReference type="SUPFAM" id="SSF52540">
    <property type="entry name" value="P-loop containing nucleoside triphosphate hydrolases"/>
    <property type="match status" value="1"/>
</dbReference>
<dbReference type="InterPro" id="IPR058922">
    <property type="entry name" value="WHD_DRP"/>
</dbReference>
<dbReference type="InterPro" id="IPR050905">
    <property type="entry name" value="Plant_NBS-LRR"/>
</dbReference>
<evidence type="ECO:0000313" key="7">
    <source>
        <dbReference type="Proteomes" id="UP001064489"/>
    </source>
</evidence>
<dbReference type="FunFam" id="1.10.10.10:FF:000322">
    <property type="entry name" value="Probable disease resistance protein At1g63360"/>
    <property type="match status" value="1"/>
</dbReference>
<dbReference type="PANTHER" id="PTHR33463">
    <property type="entry name" value="NB-ARC DOMAIN-CONTAINING PROTEIN-RELATED"/>
    <property type="match status" value="1"/>
</dbReference>
<keyword evidence="1" id="KW-0433">Leucine-rich repeat</keyword>
<reference evidence="6" key="1">
    <citation type="journal article" date="2022" name="Plant J.">
        <title>Strategies of tolerance reflected in two North American maple genomes.</title>
        <authorList>
            <person name="McEvoy S.L."/>
            <person name="Sezen U.U."/>
            <person name="Trouern-Trend A."/>
            <person name="McMahon S.M."/>
            <person name="Schaberg P.G."/>
            <person name="Yang J."/>
            <person name="Wegrzyn J.L."/>
            <person name="Swenson N.G."/>
        </authorList>
    </citation>
    <scope>NUCLEOTIDE SEQUENCE</scope>
    <source>
        <strain evidence="6">91603</strain>
    </source>
</reference>
<evidence type="ECO:0000256" key="2">
    <source>
        <dbReference type="ARBA" id="ARBA00022737"/>
    </source>
</evidence>
<dbReference type="EMBL" id="JAJSOW010000100">
    <property type="protein sequence ID" value="KAI9186955.1"/>
    <property type="molecule type" value="Genomic_DNA"/>
</dbReference>
<reference evidence="6" key="2">
    <citation type="submission" date="2023-02" db="EMBL/GenBank/DDBJ databases">
        <authorList>
            <person name="Swenson N.G."/>
            <person name="Wegrzyn J.L."/>
            <person name="Mcevoy S.L."/>
        </authorList>
    </citation>
    <scope>NUCLEOTIDE SEQUENCE</scope>
    <source>
        <strain evidence="6">91603</strain>
        <tissue evidence="6">Leaf</tissue>
    </source>
</reference>
<evidence type="ECO:0000259" key="5">
    <source>
        <dbReference type="Pfam" id="PF23559"/>
    </source>
</evidence>
<proteinExistence type="predicted"/>
<protein>
    <recommendedName>
        <fullName evidence="5">Disease resistance protein winged helix domain-containing protein</fullName>
    </recommendedName>
</protein>